<dbReference type="VEuPathDB" id="FungiDB:yc1106_08567"/>
<dbReference type="Proteomes" id="UP001056012">
    <property type="component" value="Chromosome 6"/>
</dbReference>
<dbReference type="EMBL" id="CP089279">
    <property type="protein sequence ID" value="USP81293.1"/>
    <property type="molecule type" value="Genomic_DNA"/>
</dbReference>
<dbReference type="PANTHER" id="PTHR37017:SF11">
    <property type="entry name" value="ESTERASE_LIPASE_THIOESTERASE DOMAIN-CONTAINING PROTEIN"/>
    <property type="match status" value="1"/>
</dbReference>
<keyword evidence="7" id="KW-1185">Reference proteome</keyword>
<dbReference type="InterPro" id="IPR000073">
    <property type="entry name" value="AB_hydrolase_1"/>
</dbReference>
<dbReference type="PANTHER" id="PTHR37017">
    <property type="entry name" value="AB HYDROLASE-1 DOMAIN-CONTAINING PROTEIN-RELATED"/>
    <property type="match status" value="1"/>
</dbReference>
<evidence type="ECO:0000313" key="6">
    <source>
        <dbReference type="EMBL" id="USP81293.1"/>
    </source>
</evidence>
<accession>A0A9Q9DUQ4</accession>
<dbReference type="OrthoDB" id="1263307at2759"/>
<gene>
    <name evidence="6" type="ORF">yc1106_08567</name>
</gene>
<dbReference type="AlphaFoldDB" id="A0A9Q9DUQ4"/>
<evidence type="ECO:0000256" key="1">
    <source>
        <dbReference type="ARBA" id="ARBA00004275"/>
    </source>
</evidence>
<evidence type="ECO:0000256" key="4">
    <source>
        <dbReference type="ARBA" id="ARBA00023140"/>
    </source>
</evidence>
<keyword evidence="4" id="KW-0576">Peroxisome</keyword>
<evidence type="ECO:0000313" key="7">
    <source>
        <dbReference type="Proteomes" id="UP001056012"/>
    </source>
</evidence>
<keyword evidence="3" id="KW-0843">Virulence</keyword>
<dbReference type="InterPro" id="IPR052897">
    <property type="entry name" value="Sec-Metab_Biosynth_Hydrolase"/>
</dbReference>
<comment type="similarity">
    <text evidence="2">Belongs to the AB hydrolase superfamily. AKT2 hydrolase family.</text>
</comment>
<dbReference type="InterPro" id="IPR029058">
    <property type="entry name" value="AB_hydrolase_fold"/>
</dbReference>
<comment type="subcellular location">
    <subcellularLocation>
        <location evidence="1">Peroxisome</location>
    </subcellularLocation>
</comment>
<name>A0A9Q9DUQ4_CURCL</name>
<evidence type="ECO:0000259" key="5">
    <source>
        <dbReference type="Pfam" id="PF12697"/>
    </source>
</evidence>
<organism evidence="6 7">
    <name type="scientific">Curvularia clavata</name>
    <dbReference type="NCBI Taxonomy" id="95742"/>
    <lineage>
        <taxon>Eukaryota</taxon>
        <taxon>Fungi</taxon>
        <taxon>Dikarya</taxon>
        <taxon>Ascomycota</taxon>
        <taxon>Pezizomycotina</taxon>
        <taxon>Dothideomycetes</taxon>
        <taxon>Pleosporomycetidae</taxon>
        <taxon>Pleosporales</taxon>
        <taxon>Pleosporineae</taxon>
        <taxon>Pleosporaceae</taxon>
        <taxon>Curvularia</taxon>
    </lineage>
</organism>
<dbReference type="Pfam" id="PF12697">
    <property type="entry name" value="Abhydrolase_6"/>
    <property type="match status" value="1"/>
</dbReference>
<protein>
    <submittedName>
        <fullName evidence="6">Alpha/beta-hydrolase</fullName>
    </submittedName>
</protein>
<feature type="domain" description="AB hydrolase-1" evidence="5">
    <location>
        <begin position="22"/>
        <end position="201"/>
    </location>
</feature>
<reference evidence="6" key="1">
    <citation type="submission" date="2021-12" db="EMBL/GenBank/DDBJ databases">
        <title>Curvularia clavata genome.</title>
        <authorList>
            <person name="Cao Y."/>
        </authorList>
    </citation>
    <scope>NUCLEOTIDE SEQUENCE</scope>
    <source>
        <strain evidence="6">Yc1106</strain>
    </source>
</reference>
<dbReference type="GO" id="GO:0005777">
    <property type="term" value="C:peroxisome"/>
    <property type="evidence" value="ECO:0007669"/>
    <property type="project" value="UniProtKB-SubCell"/>
</dbReference>
<sequence length="211" mass="23602">MHTTQLPLVTGHNPPKGLSADIAAVQSVIEKAIRSGNDVIVCPRSWAGMVAGCALVGYGSKERKARGGNGGVVRWRELDRSQSRAALDVVVTQRLLDDEFALLHDNAEDVFYNDLPPDRRTHWFKEVSRTHSLHPFTAKATGEAWNQIPTYYLICEEDLVILNTLQEAMTSMIRDKSGELRNYRFKSSHSPLLSHVDETVAWIRKVAGEHV</sequence>
<dbReference type="SUPFAM" id="SSF53474">
    <property type="entry name" value="alpha/beta-Hydrolases"/>
    <property type="match status" value="1"/>
</dbReference>
<evidence type="ECO:0000256" key="2">
    <source>
        <dbReference type="ARBA" id="ARBA00005668"/>
    </source>
</evidence>
<dbReference type="Gene3D" id="3.40.50.1820">
    <property type="entry name" value="alpha/beta hydrolase"/>
    <property type="match status" value="1"/>
</dbReference>
<evidence type="ECO:0000256" key="3">
    <source>
        <dbReference type="ARBA" id="ARBA00023026"/>
    </source>
</evidence>
<proteinExistence type="inferred from homology"/>